<reference evidence="2" key="1">
    <citation type="journal article" date="2019" name="Int. J. Syst. Evol. Microbiol.">
        <title>The Global Catalogue of Microorganisms (GCM) 10K type strain sequencing project: providing services to taxonomists for standard genome sequencing and annotation.</title>
        <authorList>
            <consortium name="The Broad Institute Genomics Platform"/>
            <consortium name="The Broad Institute Genome Sequencing Center for Infectious Disease"/>
            <person name="Wu L."/>
            <person name="Ma J."/>
        </authorList>
    </citation>
    <scope>NUCLEOTIDE SEQUENCE [LARGE SCALE GENOMIC DNA]</scope>
    <source>
        <strain evidence="2">CCUG 53816</strain>
    </source>
</reference>
<evidence type="ECO:0000313" key="2">
    <source>
        <dbReference type="Proteomes" id="UP001595783"/>
    </source>
</evidence>
<protein>
    <recommendedName>
        <fullName evidence="3">Terminase</fullName>
    </recommendedName>
</protein>
<dbReference type="Proteomes" id="UP001595783">
    <property type="component" value="Unassembled WGS sequence"/>
</dbReference>
<name>A0ABV7ZIG3_9HELI</name>
<proteinExistence type="predicted"/>
<keyword evidence="2" id="KW-1185">Reference proteome</keyword>
<dbReference type="InterPro" id="IPR009057">
    <property type="entry name" value="Homeodomain-like_sf"/>
</dbReference>
<gene>
    <name evidence="1" type="ORF">ACFOPX_03430</name>
</gene>
<dbReference type="SUPFAM" id="SSF46689">
    <property type="entry name" value="Homeodomain-like"/>
    <property type="match status" value="1"/>
</dbReference>
<sequence>MARYYTAEVRAELRAYYESHEINLKELAERSNIPYRTLAGWRKAEKWKPKIAIKDLEVEVINHQLTTHKVHSFLGSKKEEIKDVVRENLKHIEVDPIVMECILETSSDELLLKAMNLHFINKNILLAAIIAKDELLKMVRNNLDNAKGNPVIIAAAEKVAKMFSDLKISLYGKEVLLAQETLENDYSKMTTDELLKLANEGQK</sequence>
<evidence type="ECO:0000313" key="1">
    <source>
        <dbReference type="EMBL" id="MFC3847588.1"/>
    </source>
</evidence>
<evidence type="ECO:0008006" key="3">
    <source>
        <dbReference type="Google" id="ProtNLM"/>
    </source>
</evidence>
<dbReference type="RefSeq" id="WP_233709088.1">
    <property type="nucleotide sequence ID" value="NZ_FZMF01000080.1"/>
</dbReference>
<organism evidence="1 2">
    <name type="scientific">Helicobacter baculiformis</name>
    <dbReference type="NCBI Taxonomy" id="427351"/>
    <lineage>
        <taxon>Bacteria</taxon>
        <taxon>Pseudomonadati</taxon>
        <taxon>Campylobacterota</taxon>
        <taxon>Epsilonproteobacteria</taxon>
        <taxon>Campylobacterales</taxon>
        <taxon>Helicobacteraceae</taxon>
        <taxon>Helicobacter</taxon>
    </lineage>
</organism>
<accession>A0ABV7ZIG3</accession>
<comment type="caution">
    <text evidence="1">The sequence shown here is derived from an EMBL/GenBank/DDBJ whole genome shotgun (WGS) entry which is preliminary data.</text>
</comment>
<dbReference type="EMBL" id="JBHRZO010000015">
    <property type="protein sequence ID" value="MFC3847588.1"/>
    <property type="molecule type" value="Genomic_DNA"/>
</dbReference>